<dbReference type="AlphaFoldDB" id="C6XH46"/>
<accession>C6XH46</accession>
<dbReference type="EMBL" id="CP001677">
    <property type="protein sequence ID" value="ACT57701.1"/>
    <property type="molecule type" value="Genomic_DNA"/>
</dbReference>
<dbReference type="KEGG" id="las:CLIBASIA_05675"/>
<reference evidence="1 2" key="1">
    <citation type="journal article" date="2009" name="Mol. Plant Microbe Interact.">
        <title>Complete genome sequence of citrus huanglongbing bacterium, 'Candidatus Liberibacter asiaticus' obtained through metagenomics.</title>
        <authorList>
            <person name="Duan Y."/>
            <person name="Zhou L."/>
            <person name="Hall D.G."/>
            <person name="Li W."/>
            <person name="Doddapaneni H."/>
            <person name="Lin H."/>
            <person name="Liu L."/>
            <person name="Vahling C.M."/>
            <person name="Gabriel D.W."/>
            <person name="Williams K.P."/>
            <person name="Dickerman A."/>
            <person name="Sun Y."/>
            <person name="Gottwald T."/>
        </authorList>
    </citation>
    <scope>NUCLEOTIDE SEQUENCE [LARGE SCALE GENOMIC DNA]</scope>
    <source>
        <strain evidence="2">psy62</strain>
    </source>
</reference>
<proteinExistence type="predicted"/>
<dbReference type="RefSeq" id="WP_015825015.1">
    <property type="nucleotide sequence ID" value="NC_012985.3"/>
</dbReference>
<gene>
    <name evidence="1" type="ordered locus">CLIBASIA_05675</name>
</gene>
<sequence>MTNTPWNGPKFDVLTRRIADQDSVLILRLGLGTVSEDILRHIELEAKDSANELLKPLRKIIDELVKGERNKWRQSDNPDDDVCEVCQ</sequence>
<organism evidence="1 2">
    <name type="scientific">Liberibacter asiaticus (strain psy62)</name>
    <dbReference type="NCBI Taxonomy" id="537021"/>
    <lineage>
        <taxon>Bacteria</taxon>
        <taxon>Pseudomonadati</taxon>
        <taxon>Pseudomonadota</taxon>
        <taxon>Alphaproteobacteria</taxon>
        <taxon>Hyphomicrobiales</taxon>
        <taxon>Rhizobiaceae</taxon>
        <taxon>Liberibacter</taxon>
    </lineage>
</organism>
<name>C6XH46_LIBAP</name>
<evidence type="ECO:0000313" key="2">
    <source>
        <dbReference type="Proteomes" id="UP000002744"/>
    </source>
</evidence>
<evidence type="ECO:0000313" key="1">
    <source>
        <dbReference type="EMBL" id="ACT57701.1"/>
    </source>
</evidence>
<dbReference type="SMR" id="C6XH46"/>
<reference evidence="1 2" key="2">
    <citation type="journal article" date="2011" name="Appl. Environ. Microbiol.">
        <title>Diversity and plasticity of the intracellular plant pathogen and insect symbiont, 'Candidatus Liberibacter asiaticus', revealed by hyper variable prophage genes with intragenic tandem repeats.</title>
        <authorList>
            <person name="Zhou L."/>
            <person name="Powell C.A."/>
            <person name="Hoffman M.T."/>
            <person name="Li W."/>
            <person name="Fan G."/>
            <person name="Liu B."/>
            <person name="Lin H."/>
            <person name="Duan Y."/>
        </authorList>
    </citation>
    <scope>NUCLEOTIDE SEQUENCE [LARGE SCALE GENOMIC DNA]</scope>
    <source>
        <strain evidence="2">psy62</strain>
    </source>
</reference>
<dbReference type="Proteomes" id="UP000002744">
    <property type="component" value="Chromosome"/>
</dbReference>
<dbReference type="OrthoDB" id="9930507at2"/>
<dbReference type="STRING" id="537021.CLIBASIA_05675"/>
<protein>
    <submittedName>
        <fullName evidence="1">Uncharacterized protein</fullName>
    </submittedName>
</protein>
<dbReference type="HOGENOM" id="CLU_2479605_0_0_5"/>